<keyword evidence="2" id="KW-1185">Reference proteome</keyword>
<accession>A0ABQ9X868</accession>
<dbReference type="Proteomes" id="UP001281761">
    <property type="component" value="Unassembled WGS sequence"/>
</dbReference>
<organism evidence="1 2">
    <name type="scientific">Blattamonas nauphoetae</name>
    <dbReference type="NCBI Taxonomy" id="2049346"/>
    <lineage>
        <taxon>Eukaryota</taxon>
        <taxon>Metamonada</taxon>
        <taxon>Preaxostyla</taxon>
        <taxon>Oxymonadida</taxon>
        <taxon>Blattamonas</taxon>
    </lineage>
</organism>
<name>A0ABQ9X868_9EUKA</name>
<gene>
    <name evidence="1" type="ORF">BLNAU_16747</name>
</gene>
<reference evidence="1 2" key="1">
    <citation type="journal article" date="2022" name="bioRxiv">
        <title>Genomics of Preaxostyla Flagellates Illuminates Evolutionary Transitions and the Path Towards Mitochondrial Loss.</title>
        <authorList>
            <person name="Novak L.V.F."/>
            <person name="Treitli S.C."/>
            <person name="Pyrih J."/>
            <person name="Halakuc P."/>
            <person name="Pipaliya S.V."/>
            <person name="Vacek V."/>
            <person name="Brzon O."/>
            <person name="Soukal P."/>
            <person name="Eme L."/>
            <person name="Dacks J.B."/>
            <person name="Karnkowska A."/>
            <person name="Elias M."/>
            <person name="Hampl V."/>
        </authorList>
    </citation>
    <scope>NUCLEOTIDE SEQUENCE [LARGE SCALE GENOMIC DNA]</scope>
    <source>
        <strain evidence="1">NAU3</strain>
        <tissue evidence="1">Gut</tissue>
    </source>
</reference>
<comment type="caution">
    <text evidence="1">The sequence shown here is derived from an EMBL/GenBank/DDBJ whole genome shotgun (WGS) entry which is preliminary data.</text>
</comment>
<evidence type="ECO:0000313" key="1">
    <source>
        <dbReference type="EMBL" id="KAK2948298.1"/>
    </source>
</evidence>
<proteinExistence type="predicted"/>
<protein>
    <submittedName>
        <fullName evidence="1">Uncharacterized protein</fullName>
    </submittedName>
</protein>
<dbReference type="EMBL" id="JARBJD010000179">
    <property type="protein sequence ID" value="KAK2948298.1"/>
    <property type="molecule type" value="Genomic_DNA"/>
</dbReference>
<evidence type="ECO:0000313" key="2">
    <source>
        <dbReference type="Proteomes" id="UP001281761"/>
    </source>
</evidence>
<sequence>MCQIKMPNCFICGSSQISDIAIDRRPCRHVLCARCGLVEASAQLLLIGLNETLPASKLCCGSSYATTYQKVHERSLKLKEEISGDDVGDQIELPAKIKTGAEEGNALVQAKQERLKELNSVMTDMMQLLSGGVDRQESAFRLTGLTGIFGQRHTIKRPRSDQNKGEGDEDDLEEIEALIQSIDQELAANKKAQTEAKTAAQAVATESRAEKRTAESKLRAEMLEKSRALDKELTDFRNEKEVEKKTNKTECDAKVMM</sequence>